<comment type="caution">
    <text evidence="1">The sequence shown here is derived from an EMBL/GenBank/DDBJ whole genome shotgun (WGS) entry which is preliminary data.</text>
</comment>
<dbReference type="EMBL" id="QLMI01000018">
    <property type="protein sequence ID" value="RAK19078.1"/>
    <property type="molecule type" value="Genomic_DNA"/>
</dbReference>
<dbReference type="RefSeq" id="WP_111567871.1">
    <property type="nucleotide sequence ID" value="NZ_QLMI01000018.1"/>
</dbReference>
<sequence>MKKIIIILIIISLTSCANKISDAKISSKENEIKLKIGPTWYDNESEIDFIYGVKTAETEKNYITEFHLNFGGKTICNTNKIVARIDFGTNENLILSDSINQLLPATKEIIKRVRNKSNVDFEFMNPNPGILVFTIEKVNLKPNGKKSKIYLNLSSDCNQILKLPINLTKYNVENIEKLYENYITSELSKLTKDELIHKKVIFSFNETLKSGNYIIDFVDQNNMLVLTFNKETNEYLIHNTEKKLLKRIKRST</sequence>
<name>A0A327YDE8_9FLAO</name>
<protein>
    <submittedName>
        <fullName evidence="1">Uncharacterized protein</fullName>
    </submittedName>
</protein>
<dbReference type="AlphaFoldDB" id="A0A327YDE8"/>
<reference evidence="1 2" key="1">
    <citation type="submission" date="2018-06" db="EMBL/GenBank/DDBJ databases">
        <title>Genomic Encyclopedia of Type Strains, Phase III (KMG-III): the genomes of soil and plant-associated and newly described type strains.</title>
        <authorList>
            <person name="Whitman W."/>
        </authorList>
    </citation>
    <scope>NUCLEOTIDE SEQUENCE [LARGE SCALE GENOMIC DNA]</scope>
    <source>
        <strain evidence="1 2">CGMCC 1.12398</strain>
    </source>
</reference>
<dbReference type="PROSITE" id="PS51257">
    <property type="entry name" value="PROKAR_LIPOPROTEIN"/>
    <property type="match status" value="1"/>
</dbReference>
<organism evidence="1 2">
    <name type="scientific">Flavobacterium aquaticum</name>
    <dbReference type="NCBI Taxonomy" id="1236486"/>
    <lineage>
        <taxon>Bacteria</taxon>
        <taxon>Pseudomonadati</taxon>
        <taxon>Bacteroidota</taxon>
        <taxon>Flavobacteriia</taxon>
        <taxon>Flavobacteriales</taxon>
        <taxon>Flavobacteriaceae</taxon>
        <taxon>Flavobacterium</taxon>
    </lineage>
</organism>
<keyword evidence="2" id="KW-1185">Reference proteome</keyword>
<proteinExistence type="predicted"/>
<dbReference type="OrthoDB" id="1425109at2"/>
<evidence type="ECO:0000313" key="2">
    <source>
        <dbReference type="Proteomes" id="UP000249620"/>
    </source>
</evidence>
<accession>A0A327YDE8</accession>
<evidence type="ECO:0000313" key="1">
    <source>
        <dbReference type="EMBL" id="RAK19078.1"/>
    </source>
</evidence>
<dbReference type="Proteomes" id="UP000249620">
    <property type="component" value="Unassembled WGS sequence"/>
</dbReference>
<gene>
    <name evidence="1" type="ORF">B0I03_1182</name>
</gene>